<gene>
    <name evidence="1" type="ORF">H7J73_32030</name>
</gene>
<dbReference type="RefSeq" id="WP_264071931.1">
    <property type="nucleotide sequence ID" value="NZ_JACKTY010000051.1"/>
</dbReference>
<dbReference type="EMBL" id="JACKTY010000051">
    <property type="protein sequence ID" value="MCV7230646.1"/>
    <property type="molecule type" value="Genomic_DNA"/>
</dbReference>
<organism evidence="1 2">
    <name type="scientific">Mycolicibacterium komossense</name>
    <dbReference type="NCBI Taxonomy" id="1779"/>
    <lineage>
        <taxon>Bacteria</taxon>
        <taxon>Bacillati</taxon>
        <taxon>Actinomycetota</taxon>
        <taxon>Actinomycetes</taxon>
        <taxon>Mycobacteriales</taxon>
        <taxon>Mycobacteriaceae</taxon>
        <taxon>Mycolicibacterium</taxon>
    </lineage>
</organism>
<name>A0ABT3CMC1_9MYCO</name>
<keyword evidence="2" id="KW-1185">Reference proteome</keyword>
<reference evidence="1 2" key="1">
    <citation type="journal article" date="2022" name="BMC Genomics">
        <title>Comparative genome analysis of mycobacteria focusing on tRNA and non-coding RNA.</title>
        <authorList>
            <person name="Behra P.R.K."/>
            <person name="Pettersson B.M.F."/>
            <person name="Ramesh M."/>
            <person name="Das S."/>
            <person name="Dasgupta S."/>
            <person name="Kirsebom L.A."/>
        </authorList>
    </citation>
    <scope>NUCLEOTIDE SEQUENCE [LARGE SCALE GENOMIC DNA]</scope>
    <source>
        <strain evidence="1 2">DSM 44078</strain>
    </source>
</reference>
<proteinExistence type="predicted"/>
<evidence type="ECO:0000313" key="2">
    <source>
        <dbReference type="Proteomes" id="UP001526201"/>
    </source>
</evidence>
<sequence>MPRPERNGTCEICDGKVRYYPPVEQIVTADPNAVDSFPPNVPAGKWAHLDRADWIDNPHEPAPTKESIAAAQAVDA</sequence>
<accession>A0ABT3CMC1</accession>
<evidence type="ECO:0000313" key="1">
    <source>
        <dbReference type="EMBL" id="MCV7230646.1"/>
    </source>
</evidence>
<comment type="caution">
    <text evidence="1">The sequence shown here is derived from an EMBL/GenBank/DDBJ whole genome shotgun (WGS) entry which is preliminary data.</text>
</comment>
<protein>
    <submittedName>
        <fullName evidence="1">Uncharacterized protein</fullName>
    </submittedName>
</protein>
<dbReference type="Proteomes" id="UP001526201">
    <property type="component" value="Unassembled WGS sequence"/>
</dbReference>